<dbReference type="AlphaFoldDB" id="A0A1I3C4V6"/>
<reference evidence="2" key="1">
    <citation type="submission" date="2016-10" db="EMBL/GenBank/DDBJ databases">
        <authorList>
            <person name="Varghese N."/>
            <person name="Submissions S."/>
        </authorList>
    </citation>
    <scope>NUCLEOTIDE SEQUENCE [LARGE SCALE GENOMIC DNA]</scope>
    <source>
        <strain evidence="2">DSM 26348</strain>
    </source>
</reference>
<keyword evidence="2" id="KW-1185">Reference proteome</keyword>
<protein>
    <recommendedName>
        <fullName evidence="3">DUF1570 domain-containing protein</fullName>
    </recommendedName>
</protein>
<proteinExistence type="predicted"/>
<dbReference type="Proteomes" id="UP000199518">
    <property type="component" value="Unassembled WGS sequence"/>
</dbReference>
<evidence type="ECO:0000313" key="1">
    <source>
        <dbReference type="EMBL" id="SFH69567.1"/>
    </source>
</evidence>
<evidence type="ECO:0008006" key="3">
    <source>
        <dbReference type="Google" id="ProtNLM"/>
    </source>
</evidence>
<dbReference type="EMBL" id="FOQD01000002">
    <property type="protein sequence ID" value="SFH69567.1"/>
    <property type="molecule type" value="Genomic_DNA"/>
</dbReference>
<gene>
    <name evidence="1" type="ORF">SAMN05421753_102108</name>
</gene>
<organism evidence="1 2">
    <name type="scientific">Planctomicrobium piriforme</name>
    <dbReference type="NCBI Taxonomy" id="1576369"/>
    <lineage>
        <taxon>Bacteria</taxon>
        <taxon>Pseudomonadati</taxon>
        <taxon>Planctomycetota</taxon>
        <taxon>Planctomycetia</taxon>
        <taxon>Planctomycetales</taxon>
        <taxon>Planctomycetaceae</taxon>
        <taxon>Planctomicrobium</taxon>
    </lineage>
</organism>
<sequence>MRFLLLNFRRTFTAFLAVWLLLCIAFEDGRADDRSSQKPQRIFRPADERPIRDDAKAAELGIHKYESRRLVLYTDIDPAVAATLPPLIDQAYDAWVGYFGELPPASDGSDFQITGYLMKDEKKFIEAGMQPEGFVMARFGRQIGRQFWMHDQHSDYYRRHLLIHEATHAFMTVTPHVLPPLWYLEGMAEYFATHTLDSAGRVTFGVMPQSTLDFPGLGRIEIIKQENHFQRLLTLPQLGALTSAEFIKPRPVPYSWSWALCSFLEQHPRYRERFHKLGQNMEGPAFARLMTELFAEDRALLAAEWTDYTRRLDYGYDVAANVLVPREVRSFADKEPVELTVSANRGWQSTGLRVPEGAELEITSTGKVALQQSAHPWTSEPQGITIDYAAGFPIGALLAGWQPEDNAADVPPFEVTLIGTGTTLKIPRNAVLWLRVNAPGQGLKKNSGEYNVTIRRR</sequence>
<evidence type="ECO:0000313" key="2">
    <source>
        <dbReference type="Proteomes" id="UP000199518"/>
    </source>
</evidence>
<name>A0A1I3C4V6_9PLAN</name>
<dbReference type="STRING" id="1576369.SAMN05421753_102108"/>
<accession>A0A1I3C4V6</accession>
<dbReference type="Gene3D" id="2.60.120.430">
    <property type="entry name" value="Galactose-binding lectin"/>
    <property type="match status" value="1"/>
</dbReference>